<name>X0RM42_9ZZZZ</name>
<proteinExistence type="predicted"/>
<dbReference type="AlphaFoldDB" id="X0RM42"/>
<reference evidence="1" key="1">
    <citation type="journal article" date="2014" name="Front. Microbiol.">
        <title>High frequency of phylogenetically diverse reductive dehalogenase-homologous genes in deep subseafloor sedimentary metagenomes.</title>
        <authorList>
            <person name="Kawai M."/>
            <person name="Futagami T."/>
            <person name="Toyoda A."/>
            <person name="Takaki Y."/>
            <person name="Nishi S."/>
            <person name="Hori S."/>
            <person name="Arai W."/>
            <person name="Tsubouchi T."/>
            <person name="Morono Y."/>
            <person name="Uchiyama I."/>
            <person name="Ito T."/>
            <person name="Fujiyama A."/>
            <person name="Inagaki F."/>
            <person name="Takami H."/>
        </authorList>
    </citation>
    <scope>NUCLEOTIDE SEQUENCE</scope>
    <source>
        <strain evidence="1">Expedition CK06-06</strain>
    </source>
</reference>
<dbReference type="EMBL" id="BARS01002600">
    <property type="protein sequence ID" value="GAF69889.1"/>
    <property type="molecule type" value="Genomic_DNA"/>
</dbReference>
<evidence type="ECO:0000313" key="1">
    <source>
        <dbReference type="EMBL" id="GAF69889.1"/>
    </source>
</evidence>
<comment type="caution">
    <text evidence="1">The sequence shown here is derived from an EMBL/GenBank/DDBJ whole genome shotgun (WGS) entry which is preliminary data.</text>
</comment>
<feature type="non-terminal residue" evidence="1">
    <location>
        <position position="1"/>
    </location>
</feature>
<organism evidence="1">
    <name type="scientific">marine sediment metagenome</name>
    <dbReference type="NCBI Taxonomy" id="412755"/>
    <lineage>
        <taxon>unclassified sequences</taxon>
        <taxon>metagenomes</taxon>
        <taxon>ecological metagenomes</taxon>
    </lineage>
</organism>
<accession>X0RM42</accession>
<gene>
    <name evidence="1" type="ORF">S01H1_04978</name>
</gene>
<sequence length="101" mass="10912">ETLLLAKVDFRPPRISVTNDFFSDDNFDPRGIEASGSADGSTDFDPPDELIELIKTTVAPGTWQGKGGGGPGRIFYYRGRLVITQTCEAHLQIAELLTGLG</sequence>
<protein>
    <submittedName>
        <fullName evidence="1">Uncharacterized protein</fullName>
    </submittedName>
</protein>